<proteinExistence type="predicted"/>
<protein>
    <submittedName>
        <fullName evidence="2">Uncharacterized protein</fullName>
    </submittedName>
</protein>
<evidence type="ECO:0000313" key="2">
    <source>
        <dbReference type="EMBL" id="CAK9051045.1"/>
    </source>
</evidence>
<dbReference type="Proteomes" id="UP001642484">
    <property type="component" value="Unassembled WGS sequence"/>
</dbReference>
<comment type="caution">
    <text evidence="2">The sequence shown here is derived from an EMBL/GenBank/DDBJ whole genome shotgun (WGS) entry which is preliminary data.</text>
</comment>
<feature type="signal peptide" evidence="1">
    <location>
        <begin position="1"/>
        <end position="17"/>
    </location>
</feature>
<organism evidence="2 3">
    <name type="scientific">Durusdinium trenchii</name>
    <dbReference type="NCBI Taxonomy" id="1381693"/>
    <lineage>
        <taxon>Eukaryota</taxon>
        <taxon>Sar</taxon>
        <taxon>Alveolata</taxon>
        <taxon>Dinophyceae</taxon>
        <taxon>Suessiales</taxon>
        <taxon>Symbiodiniaceae</taxon>
        <taxon>Durusdinium</taxon>
    </lineage>
</organism>
<name>A0ABP0MHV1_9DINO</name>
<feature type="chain" id="PRO_5046964106" evidence="1">
    <location>
        <begin position="18"/>
        <end position="153"/>
    </location>
</feature>
<reference evidence="2 3" key="1">
    <citation type="submission" date="2024-02" db="EMBL/GenBank/DDBJ databases">
        <authorList>
            <person name="Chen Y."/>
            <person name="Shah S."/>
            <person name="Dougan E. K."/>
            <person name="Thang M."/>
            <person name="Chan C."/>
        </authorList>
    </citation>
    <scope>NUCLEOTIDE SEQUENCE [LARGE SCALE GENOMIC DNA]</scope>
</reference>
<keyword evidence="3" id="KW-1185">Reference proteome</keyword>
<keyword evidence="1" id="KW-0732">Signal</keyword>
<evidence type="ECO:0000313" key="3">
    <source>
        <dbReference type="Proteomes" id="UP001642484"/>
    </source>
</evidence>
<accession>A0ABP0MHV1</accession>
<sequence length="153" mass="16721">MALTCIVAAVLMCRVLAEPSQRGSKGNITGVNIGNSSIDRSLRVLHGWPHPGCCTGCNHFCFPNSGRCYDKKGKYYYLERSPSTGGEHQDCCSKCGAFCSPNSGSCYAGKSQSYYLDCRSYYFVGNKRCNLFRGNGMIDYTPKVTSATDCRVA</sequence>
<dbReference type="EMBL" id="CAXAMN010017768">
    <property type="protein sequence ID" value="CAK9051045.1"/>
    <property type="molecule type" value="Genomic_DNA"/>
</dbReference>
<gene>
    <name evidence="2" type="ORF">CCMP2556_LOCUS25953</name>
</gene>
<evidence type="ECO:0000256" key="1">
    <source>
        <dbReference type="SAM" id="SignalP"/>
    </source>
</evidence>